<dbReference type="Pfam" id="PF14833">
    <property type="entry name" value="NAD_binding_11"/>
    <property type="match status" value="1"/>
</dbReference>
<dbReference type="InterPro" id="IPR008927">
    <property type="entry name" value="6-PGluconate_DH-like_C_sf"/>
</dbReference>
<dbReference type="InterPro" id="IPR029154">
    <property type="entry name" value="HIBADH-like_NADP-bd"/>
</dbReference>
<evidence type="ECO:0000313" key="6">
    <source>
        <dbReference type="EMBL" id="MFC4245391.1"/>
    </source>
</evidence>
<protein>
    <submittedName>
        <fullName evidence="6">NAD(P)-dependent oxidoreductase</fullName>
        <ecNumber evidence="6">1.1.-.-</ecNumber>
    </submittedName>
</protein>
<evidence type="ECO:0000256" key="2">
    <source>
        <dbReference type="ARBA" id="ARBA00023002"/>
    </source>
</evidence>
<proteinExistence type="inferred from homology"/>
<dbReference type="Gene3D" id="3.40.50.720">
    <property type="entry name" value="NAD(P)-binding Rossmann-like Domain"/>
    <property type="match status" value="1"/>
</dbReference>
<evidence type="ECO:0000259" key="5">
    <source>
        <dbReference type="Pfam" id="PF14833"/>
    </source>
</evidence>
<organism evidence="6 7">
    <name type="scientific">Gryllotalpicola reticulitermitis</name>
    <dbReference type="NCBI Taxonomy" id="1184153"/>
    <lineage>
        <taxon>Bacteria</taxon>
        <taxon>Bacillati</taxon>
        <taxon>Actinomycetota</taxon>
        <taxon>Actinomycetes</taxon>
        <taxon>Micrococcales</taxon>
        <taxon>Microbacteriaceae</taxon>
        <taxon>Gryllotalpicola</taxon>
    </lineage>
</organism>
<dbReference type="InterPro" id="IPR036291">
    <property type="entry name" value="NAD(P)-bd_dom_sf"/>
</dbReference>
<accession>A0ABV8QD85</accession>
<reference evidence="7" key="1">
    <citation type="journal article" date="2019" name="Int. J. Syst. Evol. Microbiol.">
        <title>The Global Catalogue of Microorganisms (GCM) 10K type strain sequencing project: providing services to taxonomists for standard genome sequencing and annotation.</title>
        <authorList>
            <consortium name="The Broad Institute Genomics Platform"/>
            <consortium name="The Broad Institute Genome Sequencing Center for Infectious Disease"/>
            <person name="Wu L."/>
            <person name="Ma J."/>
        </authorList>
    </citation>
    <scope>NUCLEOTIDE SEQUENCE [LARGE SCALE GENOMIC DNA]</scope>
    <source>
        <strain evidence="7">CGMCC 1.10363</strain>
    </source>
</reference>
<feature type="domain" description="6-phosphogluconate dehydrogenase NADP-binding" evidence="4">
    <location>
        <begin position="8"/>
        <end position="158"/>
    </location>
</feature>
<sequence>MSRDNGAAVVGLGNLGRAIALRLLERGWDLRVADTKAARVGPLIDAGAVQTNPAGLADVGIVCFAVPDAQAIRTVLEEGLASRLGPFHTVVVHSTVLPAEAKALAATVEARGASFVEAPVSGGAERALHGDLAVMLGGQPAAISGISELIADLARQSFELGSVGAASATKLANQLVMFATLAGLTEGLRLAASHGVTDTAALEAFAAGTGDTWVGRNWGFFDAVASDYDAAGVLISDRPWSKDIWEILAAGREADVELPFAGLLSQTIARTVESHATTTRKGEDA</sequence>
<evidence type="ECO:0000313" key="7">
    <source>
        <dbReference type="Proteomes" id="UP001595900"/>
    </source>
</evidence>
<dbReference type="Gene3D" id="1.10.1040.10">
    <property type="entry name" value="N-(1-d-carboxylethyl)-l-norvaline Dehydrogenase, domain 2"/>
    <property type="match status" value="1"/>
</dbReference>
<dbReference type="InterPro" id="IPR006115">
    <property type="entry name" value="6PGDH_NADP-bd"/>
</dbReference>
<dbReference type="InterPro" id="IPR013328">
    <property type="entry name" value="6PGD_dom2"/>
</dbReference>
<dbReference type="Proteomes" id="UP001595900">
    <property type="component" value="Unassembled WGS sequence"/>
</dbReference>
<keyword evidence="7" id="KW-1185">Reference proteome</keyword>
<dbReference type="PIRSF" id="PIRSF000103">
    <property type="entry name" value="HIBADH"/>
    <property type="match status" value="1"/>
</dbReference>
<dbReference type="Pfam" id="PF03446">
    <property type="entry name" value="NAD_binding_2"/>
    <property type="match status" value="1"/>
</dbReference>
<dbReference type="SUPFAM" id="SSF48179">
    <property type="entry name" value="6-phosphogluconate dehydrogenase C-terminal domain-like"/>
    <property type="match status" value="1"/>
</dbReference>
<dbReference type="PANTHER" id="PTHR43060:SF15">
    <property type="entry name" value="3-HYDROXYISOBUTYRATE DEHYDROGENASE-LIKE 1, MITOCHONDRIAL-RELATED"/>
    <property type="match status" value="1"/>
</dbReference>
<feature type="domain" description="3-hydroxyisobutyrate dehydrogenase-like NAD-binding" evidence="5">
    <location>
        <begin position="164"/>
        <end position="273"/>
    </location>
</feature>
<dbReference type="PANTHER" id="PTHR43060">
    <property type="entry name" value="3-HYDROXYISOBUTYRATE DEHYDROGENASE-LIKE 1, MITOCHONDRIAL-RELATED"/>
    <property type="match status" value="1"/>
</dbReference>
<dbReference type="EC" id="1.1.-.-" evidence="6"/>
<gene>
    <name evidence="6" type="ORF">ACFOYW_18660</name>
</gene>
<dbReference type="SUPFAM" id="SSF51735">
    <property type="entry name" value="NAD(P)-binding Rossmann-fold domains"/>
    <property type="match status" value="1"/>
</dbReference>
<dbReference type="RefSeq" id="WP_390232604.1">
    <property type="nucleotide sequence ID" value="NZ_JBHSCN010000023.1"/>
</dbReference>
<evidence type="ECO:0000256" key="3">
    <source>
        <dbReference type="ARBA" id="ARBA00023027"/>
    </source>
</evidence>
<comment type="similarity">
    <text evidence="1">Belongs to the HIBADH-related family.</text>
</comment>
<dbReference type="GO" id="GO:0016491">
    <property type="term" value="F:oxidoreductase activity"/>
    <property type="evidence" value="ECO:0007669"/>
    <property type="project" value="UniProtKB-KW"/>
</dbReference>
<keyword evidence="3" id="KW-0520">NAD</keyword>
<evidence type="ECO:0000259" key="4">
    <source>
        <dbReference type="Pfam" id="PF03446"/>
    </source>
</evidence>
<dbReference type="InterPro" id="IPR015815">
    <property type="entry name" value="HIBADH-related"/>
</dbReference>
<comment type="caution">
    <text evidence="6">The sequence shown here is derived from an EMBL/GenBank/DDBJ whole genome shotgun (WGS) entry which is preliminary data.</text>
</comment>
<keyword evidence="2 6" id="KW-0560">Oxidoreductase</keyword>
<dbReference type="EMBL" id="JBHSCN010000023">
    <property type="protein sequence ID" value="MFC4245391.1"/>
    <property type="molecule type" value="Genomic_DNA"/>
</dbReference>
<evidence type="ECO:0000256" key="1">
    <source>
        <dbReference type="ARBA" id="ARBA00009080"/>
    </source>
</evidence>
<name>A0ABV8QD85_9MICO</name>